<feature type="transmembrane region" description="Helical" evidence="1">
    <location>
        <begin position="181"/>
        <end position="206"/>
    </location>
</feature>
<evidence type="ECO:0000256" key="1">
    <source>
        <dbReference type="SAM" id="Phobius"/>
    </source>
</evidence>
<feature type="transmembrane region" description="Helical" evidence="1">
    <location>
        <begin position="212"/>
        <end position="232"/>
    </location>
</feature>
<protein>
    <submittedName>
        <fullName evidence="2">Uncharacterized protein</fullName>
    </submittedName>
</protein>
<evidence type="ECO:0000313" key="2">
    <source>
        <dbReference type="EMBL" id="MDE1465828.1"/>
    </source>
</evidence>
<sequence length="243" mass="28017">MTEVNKTLPLKEIFLKGLTTPFQNITALLRLGIPFIFLMILLDYLIPHPPEINFMLYFFIYIIYYLAFVLSVIGCHRVFLLNSEAIQSTPVLRWTKRETKFLLIFFGFSVIYGITAAISYNLTALLPDNNSIPFSLLMAILMLPATYCISRWSLILPATAIDQPKTLQWAWSISSDHQLRLFVLIGLLPILTSQIMSYLPFLPYYLDFVYDLIWLIVAVIEICILSQAYKWIVKLNETTIQSG</sequence>
<accession>A0ABT5UHE8</accession>
<organism evidence="2 3">
    <name type="scientific">Spartinivicinus poritis</name>
    <dbReference type="NCBI Taxonomy" id="2994640"/>
    <lineage>
        <taxon>Bacteria</taxon>
        <taxon>Pseudomonadati</taxon>
        <taxon>Pseudomonadota</taxon>
        <taxon>Gammaproteobacteria</taxon>
        <taxon>Oceanospirillales</taxon>
        <taxon>Zooshikellaceae</taxon>
        <taxon>Spartinivicinus</taxon>
    </lineage>
</organism>
<gene>
    <name evidence="2" type="ORF">ORQ98_28075</name>
</gene>
<comment type="caution">
    <text evidence="2">The sequence shown here is derived from an EMBL/GenBank/DDBJ whole genome shotgun (WGS) entry which is preliminary data.</text>
</comment>
<feature type="transmembrane region" description="Helical" evidence="1">
    <location>
        <begin position="58"/>
        <end position="80"/>
    </location>
</feature>
<dbReference type="Proteomes" id="UP001528823">
    <property type="component" value="Unassembled WGS sequence"/>
</dbReference>
<keyword evidence="1" id="KW-0812">Transmembrane</keyword>
<keyword evidence="1" id="KW-1133">Transmembrane helix</keyword>
<keyword evidence="3" id="KW-1185">Reference proteome</keyword>
<proteinExistence type="predicted"/>
<dbReference type="EMBL" id="JAPMOU010000090">
    <property type="protein sequence ID" value="MDE1465828.1"/>
    <property type="molecule type" value="Genomic_DNA"/>
</dbReference>
<reference evidence="2 3" key="1">
    <citation type="submission" date="2022-11" db="EMBL/GenBank/DDBJ databases">
        <title>Spartinivicinus poritis sp. nov., isolated from scleractinian coral Porites lutea.</title>
        <authorList>
            <person name="Zhang G."/>
            <person name="Cai L."/>
            <person name="Wei Q."/>
        </authorList>
    </citation>
    <scope>NUCLEOTIDE SEQUENCE [LARGE SCALE GENOMIC DNA]</scope>
    <source>
        <strain evidence="2 3">A2-2</strain>
    </source>
</reference>
<evidence type="ECO:0000313" key="3">
    <source>
        <dbReference type="Proteomes" id="UP001528823"/>
    </source>
</evidence>
<keyword evidence="1" id="KW-0472">Membrane</keyword>
<feature type="transmembrane region" description="Helical" evidence="1">
    <location>
        <begin position="134"/>
        <end position="160"/>
    </location>
</feature>
<dbReference type="RefSeq" id="WP_274692131.1">
    <property type="nucleotide sequence ID" value="NZ_JAPMOU010000090.1"/>
</dbReference>
<feature type="transmembrane region" description="Helical" evidence="1">
    <location>
        <begin position="27"/>
        <end position="46"/>
    </location>
</feature>
<name>A0ABT5UHE8_9GAMM</name>
<feature type="transmembrane region" description="Helical" evidence="1">
    <location>
        <begin position="101"/>
        <end position="122"/>
    </location>
</feature>